<dbReference type="OrthoDB" id="4188598at2759"/>
<protein>
    <submittedName>
        <fullName evidence="2">Uncharacterized protein</fullName>
    </submittedName>
</protein>
<sequence length="372" mass="40856">MYGPFIPTLNPPPPLRNASEFAEIREPPHFKSHRFLEDLLTDVRVCVLGGKAEALPLVTPAGNKFVDTVQNLHLKLSSEADLNRFEEYSLKDFLSRVLERRFNSDEAISNQERYDAILLDDPLAGEEGVSARETERFEKEFEETNRFWLPQLAKLHIAALIKVEKWPASKVQAEGTKSFNEEYKTYLLFGDDPEEIFGQALRCILSLGSNDGNTQSDDAAGTPSRGSNTPRGGAGTLLQRINAPGTPVRGANTPRGGAMALLQRSNTTRTPSRDSNAPRGGAVTILQRSDTTRTPSRGLNTPRGGAVTTLQCINAAGTISRGFITPRGGDTPIPWPSDAEAEPLFDDDRFSLSRDDDDDDDDDDDARTIRGV</sequence>
<feature type="compositionally biased region" description="Acidic residues" evidence="1">
    <location>
        <begin position="355"/>
        <end position="365"/>
    </location>
</feature>
<dbReference type="EMBL" id="LDEV01000529">
    <property type="protein sequence ID" value="KLJ13078.1"/>
    <property type="molecule type" value="Genomic_DNA"/>
</dbReference>
<evidence type="ECO:0000313" key="3">
    <source>
        <dbReference type="Proteomes" id="UP000053573"/>
    </source>
</evidence>
<feature type="region of interest" description="Disordered" evidence="1">
    <location>
        <begin position="323"/>
        <end position="372"/>
    </location>
</feature>
<proteinExistence type="predicted"/>
<dbReference type="Proteomes" id="UP000053573">
    <property type="component" value="Unassembled WGS sequence"/>
</dbReference>
<dbReference type="AlphaFoldDB" id="A0A0H1BPP3"/>
<gene>
    <name evidence="2" type="ORF">EMPG_11962</name>
</gene>
<feature type="region of interest" description="Disordered" evidence="1">
    <location>
        <begin position="213"/>
        <end position="256"/>
    </location>
</feature>
<evidence type="ECO:0000313" key="2">
    <source>
        <dbReference type="EMBL" id="KLJ13078.1"/>
    </source>
</evidence>
<comment type="caution">
    <text evidence="2">The sequence shown here is derived from an EMBL/GenBank/DDBJ whole genome shotgun (WGS) entry which is preliminary data.</text>
</comment>
<organism evidence="2 3">
    <name type="scientific">Blastomyces silverae</name>
    <dbReference type="NCBI Taxonomy" id="2060906"/>
    <lineage>
        <taxon>Eukaryota</taxon>
        <taxon>Fungi</taxon>
        <taxon>Dikarya</taxon>
        <taxon>Ascomycota</taxon>
        <taxon>Pezizomycotina</taxon>
        <taxon>Eurotiomycetes</taxon>
        <taxon>Eurotiomycetidae</taxon>
        <taxon>Onygenales</taxon>
        <taxon>Ajellomycetaceae</taxon>
        <taxon>Blastomyces</taxon>
    </lineage>
</organism>
<keyword evidence="3" id="KW-1185">Reference proteome</keyword>
<accession>A0A0H1BPP3</accession>
<reference evidence="3" key="1">
    <citation type="journal article" date="2015" name="PLoS Genet.">
        <title>The dynamic genome and transcriptome of the human fungal pathogen Blastomyces and close relative Emmonsia.</title>
        <authorList>
            <person name="Munoz J.F."/>
            <person name="Gauthier G.M."/>
            <person name="Desjardins C.A."/>
            <person name="Gallo J.E."/>
            <person name="Holder J."/>
            <person name="Sullivan T.D."/>
            <person name="Marty A.J."/>
            <person name="Carmen J.C."/>
            <person name="Chen Z."/>
            <person name="Ding L."/>
            <person name="Gujja S."/>
            <person name="Magrini V."/>
            <person name="Misas E."/>
            <person name="Mitreva M."/>
            <person name="Priest M."/>
            <person name="Saif S."/>
            <person name="Whiston E.A."/>
            <person name="Young S."/>
            <person name="Zeng Q."/>
            <person name="Goldman W.E."/>
            <person name="Mardis E.R."/>
            <person name="Taylor J.W."/>
            <person name="McEwen J.G."/>
            <person name="Clay O.K."/>
            <person name="Klein B.S."/>
            <person name="Cuomo C.A."/>
        </authorList>
    </citation>
    <scope>NUCLEOTIDE SEQUENCE [LARGE SCALE GENOMIC DNA]</scope>
    <source>
        <strain evidence="3">UAMH 139</strain>
    </source>
</reference>
<dbReference type="STRING" id="2060906.A0A0H1BPP3"/>
<name>A0A0H1BPP3_9EURO</name>
<evidence type="ECO:0000256" key="1">
    <source>
        <dbReference type="SAM" id="MobiDB-lite"/>
    </source>
</evidence>